<reference evidence="1 2" key="1">
    <citation type="submission" date="2020-09" db="EMBL/GenBank/DDBJ databases">
        <authorList>
            <person name="Ashkenazy H."/>
        </authorList>
    </citation>
    <scope>NUCLEOTIDE SEQUENCE [LARGE SCALE GENOMIC DNA]</scope>
    <source>
        <strain evidence="2">cv. Cdm-0</strain>
    </source>
</reference>
<proteinExistence type="predicted"/>
<dbReference type="EMBL" id="LR881468">
    <property type="protein sequence ID" value="CAD5325192.1"/>
    <property type="molecule type" value="Genomic_DNA"/>
</dbReference>
<evidence type="ECO:0000313" key="1">
    <source>
        <dbReference type="EMBL" id="CAD5325192.1"/>
    </source>
</evidence>
<evidence type="ECO:0000313" key="2">
    <source>
        <dbReference type="Proteomes" id="UP000516314"/>
    </source>
</evidence>
<dbReference type="AlphaFoldDB" id="A0A7G2ETH1"/>
<sequence length="364" mass="41341">MSAIQSILKSARVSTTKILKLEGKGQGNTSRSKHPRMFYEMLIKVGATAPHLMTMAAENGEINVITTMGGEVESVSCEIKCMLKCGGLLVPENTCIEPCVREILLASQNRWLNAQEVRSLFMRYDQFTLSTTDPPVNTTGLHFYQSKKFTDNEKYYVRKNGVGEILLASQERWLNAREIFSKLRNLRDVILCKSVSKRWKSLLSSSSSFHNTPSLALILSTNPQCATNDICLESGKGFKLRSYLDPEFDSPVSVLASYKDLLICMKKAHSWSSTPTQLYIVNHVTMQWTRLPKCGNRIKIEHFPSRLSWKSRYYVVMMLESTPSMLRLGVFDSEFGNWNFNFLEYPPWSQSGLLLTQSQLPSLD</sequence>
<accession>A0A7G2ETH1</accession>
<gene>
    <name evidence="1" type="ORF">AT9943_LOCUS13045</name>
</gene>
<dbReference type="Proteomes" id="UP000516314">
    <property type="component" value="Chromosome 3"/>
</dbReference>
<organism evidence="1 2">
    <name type="scientific">Arabidopsis thaliana</name>
    <name type="common">Mouse-ear cress</name>
    <dbReference type="NCBI Taxonomy" id="3702"/>
    <lineage>
        <taxon>Eukaryota</taxon>
        <taxon>Viridiplantae</taxon>
        <taxon>Streptophyta</taxon>
        <taxon>Embryophyta</taxon>
        <taxon>Tracheophyta</taxon>
        <taxon>Spermatophyta</taxon>
        <taxon>Magnoliopsida</taxon>
        <taxon>eudicotyledons</taxon>
        <taxon>Gunneridae</taxon>
        <taxon>Pentapetalae</taxon>
        <taxon>rosids</taxon>
        <taxon>malvids</taxon>
        <taxon>Brassicales</taxon>
        <taxon>Brassicaceae</taxon>
        <taxon>Camelineae</taxon>
        <taxon>Arabidopsis</taxon>
    </lineage>
</organism>
<name>A0A7G2ETH1_ARATH</name>
<protein>
    <submittedName>
        <fullName evidence="1">(thale cress) hypothetical protein</fullName>
    </submittedName>
</protein>